<reference evidence="3" key="1">
    <citation type="submission" date="2021-01" db="EMBL/GenBank/DDBJ databases">
        <title>Fulvivirga kasyanovii gen. nov., sp nov., a novel member of the phylum Bacteroidetes isolated from seawater in a mussel farm.</title>
        <authorList>
            <person name="Zhao L.-H."/>
            <person name="Wang Z.-J."/>
        </authorList>
    </citation>
    <scope>NUCLEOTIDE SEQUENCE</scope>
    <source>
        <strain evidence="3">29W222</strain>
    </source>
</reference>
<dbReference type="PANTHER" id="PTHR16504">
    <property type="entry name" value="5'(3')-DEOXYRIBONUCLEOTIDASE"/>
    <property type="match status" value="1"/>
</dbReference>
<dbReference type="GO" id="GO:0009223">
    <property type="term" value="P:pyrimidine deoxyribonucleotide catabolic process"/>
    <property type="evidence" value="ECO:0007669"/>
    <property type="project" value="TreeGrafter"/>
</dbReference>
<dbReference type="Gene3D" id="1.10.40.40">
    <property type="entry name" value="Deoxyribonucleotidase, domain 2"/>
    <property type="match status" value="1"/>
</dbReference>
<evidence type="ECO:0000313" key="4">
    <source>
        <dbReference type="Proteomes" id="UP000614216"/>
    </source>
</evidence>
<dbReference type="Proteomes" id="UP000614216">
    <property type="component" value="Unassembled WGS sequence"/>
</dbReference>
<evidence type="ECO:0000256" key="1">
    <source>
        <dbReference type="ARBA" id="ARBA00009589"/>
    </source>
</evidence>
<dbReference type="GO" id="GO:0008253">
    <property type="term" value="F:5'-nucleotidase activity"/>
    <property type="evidence" value="ECO:0007669"/>
    <property type="project" value="InterPro"/>
</dbReference>
<accession>A0A937KGJ2</accession>
<comment type="caution">
    <text evidence="3">The sequence shown here is derived from an EMBL/GenBank/DDBJ whole genome shotgun (WGS) entry which is preliminary data.</text>
</comment>
<sequence>MYMPKSRKSIAIDMDHVIADIEYQMIDWYHKKHGVLVEREALKGLPEGAAFPEREKVRQLLYEPGFFREARVIPGAQEAVVKLWNDFDIYIVSAAMEFPLSLHEKYEWLKEHFPFIGWKNIIFCGDKSVVDTDFMVDDHLKNLNYCKGRGIMYTASHNMAIDYDVRVNDWSEALQYLYSNH</sequence>
<dbReference type="Gene3D" id="3.40.50.1000">
    <property type="entry name" value="HAD superfamily/HAD-like"/>
    <property type="match status" value="1"/>
</dbReference>
<evidence type="ECO:0000313" key="3">
    <source>
        <dbReference type="EMBL" id="MBL6449253.1"/>
    </source>
</evidence>
<dbReference type="SFLD" id="SFLDG01126">
    <property type="entry name" value="C1.2:_Nucleotidase_Like"/>
    <property type="match status" value="1"/>
</dbReference>
<organism evidence="3 4">
    <name type="scientific">Fulvivirga marina</name>
    <dbReference type="NCBI Taxonomy" id="2494733"/>
    <lineage>
        <taxon>Bacteria</taxon>
        <taxon>Pseudomonadati</taxon>
        <taxon>Bacteroidota</taxon>
        <taxon>Cytophagia</taxon>
        <taxon>Cytophagales</taxon>
        <taxon>Fulvivirgaceae</taxon>
        <taxon>Fulvivirga</taxon>
    </lineage>
</organism>
<dbReference type="SFLD" id="SFLDS00003">
    <property type="entry name" value="Haloacid_Dehalogenase"/>
    <property type="match status" value="1"/>
</dbReference>
<dbReference type="InterPro" id="IPR023214">
    <property type="entry name" value="HAD_sf"/>
</dbReference>
<gene>
    <name evidence="3" type="ORF">JMN32_23285</name>
</gene>
<dbReference type="SFLD" id="SFLDG01146">
    <property type="entry name" value="C1.2.2"/>
    <property type="match status" value="1"/>
</dbReference>
<dbReference type="SUPFAM" id="SSF56784">
    <property type="entry name" value="HAD-like"/>
    <property type="match status" value="1"/>
</dbReference>
<keyword evidence="4" id="KW-1185">Reference proteome</keyword>
<name>A0A937KGJ2_9BACT</name>
<dbReference type="PANTHER" id="PTHR16504:SF4">
    <property type="entry name" value="5'(3')-DEOXYRIBONUCLEOTIDASE"/>
    <property type="match status" value="1"/>
</dbReference>
<comment type="similarity">
    <text evidence="1">Belongs to the 5'(3')-deoxyribonucleotidase family.</text>
</comment>
<dbReference type="Pfam" id="PF06941">
    <property type="entry name" value="NT5C"/>
    <property type="match status" value="1"/>
</dbReference>
<dbReference type="InterPro" id="IPR036412">
    <property type="entry name" value="HAD-like_sf"/>
</dbReference>
<dbReference type="EMBL" id="JAEUGD010000066">
    <property type="protein sequence ID" value="MBL6449253.1"/>
    <property type="molecule type" value="Genomic_DNA"/>
</dbReference>
<evidence type="ECO:0000256" key="2">
    <source>
        <dbReference type="PIRSR" id="PIRSR610708-1"/>
    </source>
</evidence>
<dbReference type="AlphaFoldDB" id="A0A937KGJ2"/>
<dbReference type="InterPro" id="IPR010708">
    <property type="entry name" value="5'(3')-deoxyribonucleotidase"/>
</dbReference>
<feature type="active site" description="Nucleophile" evidence="2">
    <location>
        <position position="13"/>
    </location>
</feature>
<protein>
    <submittedName>
        <fullName evidence="3">5'(3')-deoxyribonucleotidase</fullName>
    </submittedName>
</protein>
<proteinExistence type="inferred from homology"/>
<feature type="active site" description="Proton donor" evidence="2">
    <location>
        <position position="15"/>
    </location>
</feature>